<dbReference type="AlphaFoldDB" id="A0AAD9XE35"/>
<reference evidence="2" key="1">
    <citation type="journal article" date="2023" name="Plant J.">
        <title>Genome sequences and population genomics provide insights into the demographic history, inbreeding, and mutation load of two 'living fossil' tree species of Dipteronia.</title>
        <authorList>
            <person name="Feng Y."/>
            <person name="Comes H.P."/>
            <person name="Chen J."/>
            <person name="Zhu S."/>
            <person name="Lu R."/>
            <person name="Zhang X."/>
            <person name="Li P."/>
            <person name="Qiu J."/>
            <person name="Olsen K.M."/>
            <person name="Qiu Y."/>
        </authorList>
    </citation>
    <scope>NUCLEOTIDE SEQUENCE</scope>
    <source>
        <strain evidence="2">KIB01</strain>
    </source>
</reference>
<name>A0AAD9XE35_9ROSI</name>
<accession>A0AAD9XE35</accession>
<keyword evidence="3" id="KW-1185">Reference proteome</keyword>
<organism evidence="2 3">
    <name type="scientific">Dipteronia dyeriana</name>
    <dbReference type="NCBI Taxonomy" id="168575"/>
    <lineage>
        <taxon>Eukaryota</taxon>
        <taxon>Viridiplantae</taxon>
        <taxon>Streptophyta</taxon>
        <taxon>Embryophyta</taxon>
        <taxon>Tracheophyta</taxon>
        <taxon>Spermatophyta</taxon>
        <taxon>Magnoliopsida</taxon>
        <taxon>eudicotyledons</taxon>
        <taxon>Gunneridae</taxon>
        <taxon>Pentapetalae</taxon>
        <taxon>rosids</taxon>
        <taxon>malvids</taxon>
        <taxon>Sapindales</taxon>
        <taxon>Sapindaceae</taxon>
        <taxon>Hippocastanoideae</taxon>
        <taxon>Acereae</taxon>
        <taxon>Dipteronia</taxon>
    </lineage>
</organism>
<protein>
    <submittedName>
        <fullName evidence="2">Uncharacterized protein</fullName>
    </submittedName>
</protein>
<dbReference type="Proteomes" id="UP001280121">
    <property type="component" value="Unassembled WGS sequence"/>
</dbReference>
<evidence type="ECO:0000313" key="2">
    <source>
        <dbReference type="EMBL" id="KAK2657592.1"/>
    </source>
</evidence>
<sequence>MVKQRGLKRVKEEPTSPKPDFDAKEVERRSAAIRAIRDVEIENLLTRLRLLRSYFNEEQLQTPVLQFVEENLPNLSVMRTEETRHVELQWKDIDGNVFTDNADGRDIHASLLRQMSVAYPYYSGVPSFGGYELSAKSVKTSLQGVDNLQITGFVLEEPSDSQMLGVHDALQTPGATSQRLSFGMTPKSRRLPKPGEMLLSVHGSPLGVFKEDNMEAIHGKLAIEFLFLVLDINTNSLF</sequence>
<dbReference type="PANTHER" id="PTHR37248:SF1">
    <property type="entry name" value="TRANSLATION INITIATION FACTOR"/>
    <property type="match status" value="1"/>
</dbReference>
<evidence type="ECO:0000313" key="3">
    <source>
        <dbReference type="Proteomes" id="UP001280121"/>
    </source>
</evidence>
<feature type="region of interest" description="Disordered" evidence="1">
    <location>
        <begin position="1"/>
        <end position="24"/>
    </location>
</feature>
<feature type="compositionally biased region" description="Basic and acidic residues" evidence="1">
    <location>
        <begin position="9"/>
        <end position="24"/>
    </location>
</feature>
<evidence type="ECO:0000256" key="1">
    <source>
        <dbReference type="SAM" id="MobiDB-lite"/>
    </source>
</evidence>
<comment type="caution">
    <text evidence="2">The sequence shown here is derived from an EMBL/GenBank/DDBJ whole genome shotgun (WGS) entry which is preliminary data.</text>
</comment>
<proteinExistence type="predicted"/>
<gene>
    <name evidence="2" type="ORF">Ddye_010644</name>
</gene>
<dbReference type="PANTHER" id="PTHR37248">
    <property type="entry name" value="TRANSLATION INITIATION FACTOR"/>
    <property type="match status" value="1"/>
</dbReference>
<dbReference type="EMBL" id="JANJYI010000003">
    <property type="protein sequence ID" value="KAK2657592.1"/>
    <property type="molecule type" value="Genomic_DNA"/>
</dbReference>